<dbReference type="AlphaFoldDB" id="A0A9J5Y5W4"/>
<evidence type="ECO:0000313" key="1">
    <source>
        <dbReference type="EMBL" id="KAG5595295.1"/>
    </source>
</evidence>
<name>A0A9J5Y5W4_SOLCO</name>
<reference evidence="1 2" key="1">
    <citation type="submission" date="2020-09" db="EMBL/GenBank/DDBJ databases">
        <title>De no assembly of potato wild relative species, Solanum commersonii.</title>
        <authorList>
            <person name="Cho K."/>
        </authorList>
    </citation>
    <scope>NUCLEOTIDE SEQUENCE [LARGE SCALE GENOMIC DNA]</scope>
    <source>
        <strain evidence="1">LZ3.2</strain>
        <tissue evidence="1">Leaf</tissue>
    </source>
</reference>
<sequence length="83" mass="9537">MRGPSNLLATTPVTSLSIIAPSTFMLFPYCHRIVAYIPLTMICPSFECAKKMIEDDERERFTISSFECTKKKNDDNERKRSTI</sequence>
<comment type="caution">
    <text evidence="1">The sequence shown here is derived from an EMBL/GenBank/DDBJ whole genome shotgun (WGS) entry which is preliminary data.</text>
</comment>
<proteinExistence type="predicted"/>
<keyword evidence="2" id="KW-1185">Reference proteome</keyword>
<organism evidence="1 2">
    <name type="scientific">Solanum commersonii</name>
    <name type="common">Commerson's wild potato</name>
    <name type="synonym">Commerson's nightshade</name>
    <dbReference type="NCBI Taxonomy" id="4109"/>
    <lineage>
        <taxon>Eukaryota</taxon>
        <taxon>Viridiplantae</taxon>
        <taxon>Streptophyta</taxon>
        <taxon>Embryophyta</taxon>
        <taxon>Tracheophyta</taxon>
        <taxon>Spermatophyta</taxon>
        <taxon>Magnoliopsida</taxon>
        <taxon>eudicotyledons</taxon>
        <taxon>Gunneridae</taxon>
        <taxon>Pentapetalae</taxon>
        <taxon>asterids</taxon>
        <taxon>lamiids</taxon>
        <taxon>Solanales</taxon>
        <taxon>Solanaceae</taxon>
        <taxon>Solanoideae</taxon>
        <taxon>Solaneae</taxon>
        <taxon>Solanum</taxon>
    </lineage>
</organism>
<dbReference type="Proteomes" id="UP000824120">
    <property type="component" value="Chromosome 7"/>
</dbReference>
<protein>
    <submittedName>
        <fullName evidence="1">Uncharacterized protein</fullName>
    </submittedName>
</protein>
<dbReference type="EMBL" id="JACXVP010000007">
    <property type="protein sequence ID" value="KAG5595295.1"/>
    <property type="molecule type" value="Genomic_DNA"/>
</dbReference>
<gene>
    <name evidence="1" type="ORF">H5410_036527</name>
</gene>
<accession>A0A9J5Y5W4</accession>
<evidence type="ECO:0000313" key="2">
    <source>
        <dbReference type="Proteomes" id="UP000824120"/>
    </source>
</evidence>